<dbReference type="InterPro" id="IPR000212">
    <property type="entry name" value="DNA_helicase_UvrD/REP"/>
</dbReference>
<dbReference type="Gene3D" id="1.10.486.10">
    <property type="entry name" value="PCRA, domain 4"/>
    <property type="match status" value="1"/>
</dbReference>
<feature type="domain" description="UvrD-like helicase ATP-binding" evidence="12">
    <location>
        <begin position="17"/>
        <end position="339"/>
    </location>
</feature>
<dbReference type="AlphaFoldDB" id="A0A0R1TA00"/>
<dbReference type="PANTHER" id="PTHR11070">
    <property type="entry name" value="UVRD / RECB / PCRA DNA HELICASE FAMILY MEMBER"/>
    <property type="match status" value="1"/>
</dbReference>
<name>A0A0R1TA00_9LACO</name>
<dbReference type="Gene3D" id="1.10.10.160">
    <property type="match status" value="1"/>
</dbReference>
<keyword evidence="3 11" id="KW-0378">Hydrolase</keyword>
<evidence type="ECO:0000256" key="4">
    <source>
        <dbReference type="ARBA" id="ARBA00022806"/>
    </source>
</evidence>
<evidence type="ECO:0000313" key="14">
    <source>
        <dbReference type="Proteomes" id="UP000051048"/>
    </source>
</evidence>
<keyword evidence="7" id="KW-0413">Isomerase</keyword>
<dbReference type="PANTHER" id="PTHR11070:SF2">
    <property type="entry name" value="ATP-DEPENDENT DNA HELICASE SRS2"/>
    <property type="match status" value="1"/>
</dbReference>
<gene>
    <name evidence="13" type="ORF">FC36_GL001124</name>
</gene>
<dbReference type="GO" id="GO:0005524">
    <property type="term" value="F:ATP binding"/>
    <property type="evidence" value="ECO:0007669"/>
    <property type="project" value="UniProtKB-UniRule"/>
</dbReference>
<evidence type="ECO:0000256" key="9">
    <source>
        <dbReference type="ARBA" id="ARBA00034808"/>
    </source>
</evidence>
<dbReference type="GO" id="GO:0016887">
    <property type="term" value="F:ATP hydrolysis activity"/>
    <property type="evidence" value="ECO:0007669"/>
    <property type="project" value="RHEA"/>
</dbReference>
<sequence length="788" mass="91572">MDQNEALKIIELIGKFKLSNEQKNILKEGIAHPTLVNACAGSGKTTIFMLTIIYNALIGNSRPHDVLGITFSKKAQLDMRERYNEYIKRVQILGINISDWGSPSFFTFHAFFYKLLRFYMPQYKTVSVLPSEYKHYITYFKLPNKSKELTNSESLKQIFEVKSQLVNRMLSSNGLDPNYNSTAIQDYLAMVEKKELSVEELISLVSDQYLNKGWVENYIYALKEYSSLKERNQQIDFEDMQKLLYVALNDERLQSKIKGVMMRRWNVIVIDEFQDINALQWALMNRIFSEKSFEQLMVIGDDDQSIYSFRGSSPDFIQKFSTFVNYSVTFNLSTNYRTGGNILDSVIPVITKNTLRLEKSLKAFNKGGKVYKIESKEGNHGDEFFEKMLKNLANSPNESSAILVRYNKDKPVIADVLAYKDVYLDVGSSSNILQNDKVYDVFMGLIKAFYYDDFILLANYANRIGFGKYAKKLKSVVRYRKINTITNYVNWVIGTNDDDVADDSDLEVIRCHRKFEKMKHKKEKDLSKYLREVDLITNLYFQRMTKIYHVYSSERVETIKNYLYKLTKKFSEFEELEESQDRNLRLLSAIVNNGNNLTDTKQPSIKLDTLHGSKGLEWDNVYLYGLTDSDLTDDLMAISKAFPADTTFEEFYTLFNYSDLEDLMDYGSFDSMAYVLGALLGISPNACEMYFEDVYKLDDLQPSDRLKIIQSLSTEGMLSKMVEENTQLRTAMRMFYAEIMAHSKFVEDERRLLYVGMTRAKKKLYIDYYVGKASPLLDEIKYPNSFQN</sequence>
<proteinExistence type="inferred from homology"/>
<comment type="similarity">
    <text evidence="1">Belongs to the helicase family. UvrD subfamily.</text>
</comment>
<dbReference type="GO" id="GO:0043138">
    <property type="term" value="F:3'-5' DNA helicase activity"/>
    <property type="evidence" value="ECO:0007669"/>
    <property type="project" value="UniProtKB-EC"/>
</dbReference>
<evidence type="ECO:0000256" key="11">
    <source>
        <dbReference type="PROSITE-ProRule" id="PRU00560"/>
    </source>
</evidence>
<keyword evidence="4 11" id="KW-0347">Helicase</keyword>
<dbReference type="CDD" id="cd17932">
    <property type="entry name" value="DEXQc_UvrD"/>
    <property type="match status" value="1"/>
</dbReference>
<dbReference type="RefSeq" id="WP_025020665.1">
    <property type="nucleotide sequence ID" value="NZ_AZFH01000155.1"/>
</dbReference>
<dbReference type="Proteomes" id="UP000051048">
    <property type="component" value="Unassembled WGS sequence"/>
</dbReference>
<keyword evidence="5 11" id="KW-0067">ATP-binding</keyword>
<keyword evidence="2 11" id="KW-0547">Nucleotide-binding</keyword>
<dbReference type="PATRIC" id="fig|1423740.3.peg.1209"/>
<dbReference type="GO" id="GO:0003677">
    <property type="term" value="F:DNA binding"/>
    <property type="evidence" value="ECO:0007669"/>
    <property type="project" value="UniProtKB-KW"/>
</dbReference>
<evidence type="ECO:0000256" key="7">
    <source>
        <dbReference type="ARBA" id="ARBA00023235"/>
    </source>
</evidence>
<comment type="catalytic activity">
    <reaction evidence="8">
        <text>Couples ATP hydrolysis with the unwinding of duplex DNA by translocating in the 3'-5' direction.</text>
        <dbReference type="EC" id="5.6.2.4"/>
    </reaction>
</comment>
<dbReference type="Gene3D" id="3.40.50.300">
    <property type="entry name" value="P-loop containing nucleotide triphosphate hydrolases"/>
    <property type="match status" value="3"/>
</dbReference>
<dbReference type="PROSITE" id="PS51198">
    <property type="entry name" value="UVRD_HELICASE_ATP_BIND"/>
    <property type="match status" value="1"/>
</dbReference>
<evidence type="ECO:0000256" key="8">
    <source>
        <dbReference type="ARBA" id="ARBA00034617"/>
    </source>
</evidence>
<dbReference type="STRING" id="1423740.FC36_GL001124"/>
<evidence type="ECO:0000256" key="10">
    <source>
        <dbReference type="ARBA" id="ARBA00048988"/>
    </source>
</evidence>
<dbReference type="InterPro" id="IPR014017">
    <property type="entry name" value="DNA_helicase_UvrD-like_C"/>
</dbReference>
<dbReference type="Pfam" id="PF00580">
    <property type="entry name" value="UvrD-helicase"/>
    <property type="match status" value="1"/>
</dbReference>
<evidence type="ECO:0000256" key="1">
    <source>
        <dbReference type="ARBA" id="ARBA00009922"/>
    </source>
</evidence>
<dbReference type="EMBL" id="AZFH01000155">
    <property type="protein sequence ID" value="KRL78237.1"/>
    <property type="molecule type" value="Genomic_DNA"/>
</dbReference>
<organism evidence="13 14">
    <name type="scientific">Ligilactobacillus equi DSM 15833 = JCM 10991</name>
    <dbReference type="NCBI Taxonomy" id="1423740"/>
    <lineage>
        <taxon>Bacteria</taxon>
        <taxon>Bacillati</taxon>
        <taxon>Bacillota</taxon>
        <taxon>Bacilli</taxon>
        <taxon>Lactobacillales</taxon>
        <taxon>Lactobacillaceae</taxon>
        <taxon>Ligilactobacillus</taxon>
    </lineage>
</organism>
<feature type="binding site" evidence="11">
    <location>
        <begin position="38"/>
        <end position="45"/>
    </location>
    <ligand>
        <name>ATP</name>
        <dbReference type="ChEBI" id="CHEBI:30616"/>
    </ligand>
</feature>
<evidence type="ECO:0000256" key="2">
    <source>
        <dbReference type="ARBA" id="ARBA00022741"/>
    </source>
</evidence>
<protein>
    <recommendedName>
        <fullName evidence="9">DNA 3'-5' helicase</fullName>
        <ecNumber evidence="9">5.6.2.4</ecNumber>
    </recommendedName>
</protein>
<keyword evidence="6" id="KW-0238">DNA-binding</keyword>
<dbReference type="InterPro" id="IPR027417">
    <property type="entry name" value="P-loop_NTPase"/>
</dbReference>
<dbReference type="InterPro" id="IPR014016">
    <property type="entry name" value="UvrD-like_ATP-bd"/>
</dbReference>
<evidence type="ECO:0000259" key="12">
    <source>
        <dbReference type="PROSITE" id="PS51198"/>
    </source>
</evidence>
<evidence type="ECO:0000256" key="5">
    <source>
        <dbReference type="ARBA" id="ARBA00022840"/>
    </source>
</evidence>
<dbReference type="InterPro" id="IPR013986">
    <property type="entry name" value="DExx_box_DNA_helicase_dom_sf"/>
</dbReference>
<evidence type="ECO:0000256" key="3">
    <source>
        <dbReference type="ARBA" id="ARBA00022801"/>
    </source>
</evidence>
<comment type="caution">
    <text evidence="13">The sequence shown here is derived from an EMBL/GenBank/DDBJ whole genome shotgun (WGS) entry which is preliminary data.</text>
</comment>
<dbReference type="SUPFAM" id="SSF52540">
    <property type="entry name" value="P-loop containing nucleoside triphosphate hydrolases"/>
    <property type="match status" value="1"/>
</dbReference>
<dbReference type="EC" id="5.6.2.4" evidence="9"/>
<evidence type="ECO:0000313" key="13">
    <source>
        <dbReference type="EMBL" id="KRL78237.1"/>
    </source>
</evidence>
<evidence type="ECO:0000256" key="6">
    <source>
        <dbReference type="ARBA" id="ARBA00023125"/>
    </source>
</evidence>
<dbReference type="OrthoDB" id="9810135at2"/>
<reference evidence="13 14" key="1">
    <citation type="journal article" date="2015" name="Genome Announc.">
        <title>Expanding the biotechnology potential of lactobacilli through comparative genomics of 213 strains and associated genera.</title>
        <authorList>
            <person name="Sun Z."/>
            <person name="Harris H.M."/>
            <person name="McCann A."/>
            <person name="Guo C."/>
            <person name="Argimon S."/>
            <person name="Zhang W."/>
            <person name="Yang X."/>
            <person name="Jeffery I.B."/>
            <person name="Cooney J.C."/>
            <person name="Kagawa T.F."/>
            <person name="Liu W."/>
            <person name="Song Y."/>
            <person name="Salvetti E."/>
            <person name="Wrobel A."/>
            <person name="Rasinkangas P."/>
            <person name="Parkhill J."/>
            <person name="Rea M.C."/>
            <person name="O'Sullivan O."/>
            <person name="Ritari J."/>
            <person name="Douillard F.P."/>
            <person name="Paul Ross R."/>
            <person name="Yang R."/>
            <person name="Briner A.E."/>
            <person name="Felis G.E."/>
            <person name="de Vos W.M."/>
            <person name="Barrangou R."/>
            <person name="Klaenhammer T.R."/>
            <person name="Caufield P.W."/>
            <person name="Cui Y."/>
            <person name="Zhang H."/>
            <person name="O'Toole P.W."/>
        </authorList>
    </citation>
    <scope>NUCLEOTIDE SEQUENCE [LARGE SCALE GENOMIC DNA]</scope>
    <source>
        <strain evidence="13 14">DSM 15833</strain>
    </source>
</reference>
<dbReference type="Pfam" id="PF13361">
    <property type="entry name" value="UvrD_C"/>
    <property type="match status" value="1"/>
</dbReference>
<accession>A0A0R1TA00</accession>
<comment type="catalytic activity">
    <reaction evidence="10">
        <text>ATP + H2O = ADP + phosphate + H(+)</text>
        <dbReference type="Rhea" id="RHEA:13065"/>
        <dbReference type="ChEBI" id="CHEBI:15377"/>
        <dbReference type="ChEBI" id="CHEBI:15378"/>
        <dbReference type="ChEBI" id="CHEBI:30616"/>
        <dbReference type="ChEBI" id="CHEBI:43474"/>
        <dbReference type="ChEBI" id="CHEBI:456216"/>
        <dbReference type="EC" id="5.6.2.4"/>
    </reaction>
</comment>
<dbReference type="GO" id="GO:0000725">
    <property type="term" value="P:recombinational repair"/>
    <property type="evidence" value="ECO:0007669"/>
    <property type="project" value="TreeGrafter"/>
</dbReference>